<keyword evidence="4 5" id="KW-0413">Isomerase</keyword>
<evidence type="ECO:0000256" key="1">
    <source>
        <dbReference type="ARBA" id="ARBA00000385"/>
    </source>
</evidence>
<keyword evidence="3 5" id="KW-0819">tRNA processing</keyword>
<gene>
    <name evidence="5" type="primary">truB</name>
    <name evidence="8" type="ORF">CLOBOL_05360</name>
</gene>
<dbReference type="AlphaFoldDB" id="A8RZ93"/>
<dbReference type="Gene3D" id="3.30.2350.10">
    <property type="entry name" value="Pseudouridine synthase"/>
    <property type="match status" value="1"/>
</dbReference>
<comment type="function">
    <text evidence="5">Responsible for synthesis of pseudouridine from uracil-55 in the psi GC loop of transfer RNAs.</text>
</comment>
<reference evidence="8 9" key="1">
    <citation type="submission" date="2007-08" db="EMBL/GenBank/DDBJ databases">
        <authorList>
            <person name="Fulton L."/>
            <person name="Clifton S."/>
            <person name="Fulton B."/>
            <person name="Xu J."/>
            <person name="Minx P."/>
            <person name="Pepin K.H."/>
            <person name="Johnson M."/>
            <person name="Thiruvilangam P."/>
            <person name="Bhonagiri V."/>
            <person name="Nash W.E."/>
            <person name="Mardis E.R."/>
            <person name="Wilson R.K."/>
        </authorList>
    </citation>
    <scope>NUCLEOTIDE SEQUENCE [LARGE SCALE GENOMIC DNA]</scope>
    <source>
        <strain evidence="9">ATCC BAA-613 / DSM 15670 / CCUG 46953 / JCM 12243 / WAL 16351</strain>
    </source>
</reference>
<sequence length="320" mass="36237">MLHQAARSKEHTMYHGIINVYKEPGYTSHDVVARLRGILKQKKIGHTGTLDPAAEGVLPVCLGAGTRLCDMLTDRSKTYQAVMLLGCETDTQDTTGTILAEDREGALSLAEEQVNEAVMGFKGDYAQIPPMYSALKVDGKKLYELARAGKEVERRPRAVQILDIKVSRIELPRVWMEVTCSKGTYIRTLCHDIGRLLGCGGCMEHLTRTRVDRFSIEDSLTLDQLEQLRDQAAVESCILPVEEALQSYPPLGCLPEADSLLHNGNPCFARHLDWSQSDQWKAGAEDGQMFRMYDSNHRFTGVYQYQKDRHWWKPWKMFLM</sequence>
<evidence type="ECO:0000313" key="8">
    <source>
        <dbReference type="EMBL" id="EDP14817.1"/>
    </source>
</evidence>
<feature type="active site" description="Nucleophile" evidence="5">
    <location>
        <position position="51"/>
    </location>
</feature>
<evidence type="ECO:0000259" key="6">
    <source>
        <dbReference type="Pfam" id="PF01509"/>
    </source>
</evidence>
<dbReference type="HOGENOM" id="CLU_032087_0_1_9"/>
<dbReference type="eggNOG" id="COG0130">
    <property type="taxonomic scope" value="Bacteria"/>
</dbReference>
<dbReference type="GO" id="GO:0031119">
    <property type="term" value="P:tRNA pseudouridine synthesis"/>
    <property type="evidence" value="ECO:0007669"/>
    <property type="project" value="UniProtKB-UniRule"/>
</dbReference>
<comment type="caution">
    <text evidence="8">The sequence shown here is derived from an EMBL/GenBank/DDBJ whole genome shotgun (WGS) entry which is preliminary data.</text>
</comment>
<feature type="domain" description="Pseudouridine synthase II N-terminal" evidence="6">
    <location>
        <begin position="36"/>
        <end position="186"/>
    </location>
</feature>
<dbReference type="PANTHER" id="PTHR13767">
    <property type="entry name" value="TRNA-PSEUDOURIDINE SYNTHASE"/>
    <property type="match status" value="1"/>
</dbReference>
<feature type="domain" description="tRNA pseudouridylate synthase B C-terminal" evidence="7">
    <location>
        <begin position="187"/>
        <end position="246"/>
    </location>
</feature>
<dbReference type="InterPro" id="IPR014780">
    <property type="entry name" value="tRNA_psdUridine_synth_TruB"/>
</dbReference>
<dbReference type="Pfam" id="PF01509">
    <property type="entry name" value="TruB_N"/>
    <property type="match status" value="1"/>
</dbReference>
<organism evidence="8 9">
    <name type="scientific">Enterocloster bolteae (strain ATCC BAA-613 / DSM 15670 / CCUG 46953 / JCM 12243 / WAL 16351)</name>
    <name type="common">Clostridium bolteae</name>
    <dbReference type="NCBI Taxonomy" id="411902"/>
    <lineage>
        <taxon>Bacteria</taxon>
        <taxon>Bacillati</taxon>
        <taxon>Bacillota</taxon>
        <taxon>Clostridia</taxon>
        <taxon>Lachnospirales</taxon>
        <taxon>Lachnospiraceae</taxon>
        <taxon>Enterocloster</taxon>
    </lineage>
</organism>
<dbReference type="EMBL" id="ABCC02000039">
    <property type="protein sequence ID" value="EDP14817.1"/>
    <property type="molecule type" value="Genomic_DNA"/>
</dbReference>
<reference evidence="8 9" key="2">
    <citation type="submission" date="2007-09" db="EMBL/GenBank/DDBJ databases">
        <title>Draft genome sequence of Clostridium bolteae (ATCC BAA-613).</title>
        <authorList>
            <person name="Sudarsanam P."/>
            <person name="Ley R."/>
            <person name="Guruge J."/>
            <person name="Turnbaugh P.J."/>
            <person name="Mahowald M."/>
            <person name="Liep D."/>
            <person name="Gordon J."/>
        </authorList>
    </citation>
    <scope>NUCLEOTIDE SEQUENCE [LARGE SCALE GENOMIC DNA]</scope>
    <source>
        <strain evidence="9">ATCC BAA-613 / DSM 15670 / CCUG 46953 / JCM 12243 / WAL 16351</strain>
    </source>
</reference>
<dbReference type="NCBIfam" id="TIGR00431">
    <property type="entry name" value="TruB"/>
    <property type="match status" value="1"/>
</dbReference>
<proteinExistence type="inferred from homology"/>
<dbReference type="FunFam" id="3.30.2350.10:FF:000011">
    <property type="entry name" value="tRNA pseudouridine synthase B"/>
    <property type="match status" value="1"/>
</dbReference>
<name>A8RZ93_ENTBW</name>
<dbReference type="InterPro" id="IPR032819">
    <property type="entry name" value="TruB_C"/>
</dbReference>
<evidence type="ECO:0000256" key="3">
    <source>
        <dbReference type="ARBA" id="ARBA00022694"/>
    </source>
</evidence>
<dbReference type="CDD" id="cd02573">
    <property type="entry name" value="PseudoU_synth_EcTruB"/>
    <property type="match status" value="1"/>
</dbReference>
<dbReference type="GO" id="GO:0160148">
    <property type="term" value="F:tRNA pseudouridine(55) synthase activity"/>
    <property type="evidence" value="ECO:0007669"/>
    <property type="project" value="UniProtKB-EC"/>
</dbReference>
<evidence type="ECO:0000256" key="4">
    <source>
        <dbReference type="ARBA" id="ARBA00023235"/>
    </source>
</evidence>
<dbReference type="InterPro" id="IPR020103">
    <property type="entry name" value="PsdUridine_synth_cat_dom_sf"/>
</dbReference>
<evidence type="ECO:0000256" key="5">
    <source>
        <dbReference type="HAMAP-Rule" id="MF_01080"/>
    </source>
</evidence>
<evidence type="ECO:0000256" key="2">
    <source>
        <dbReference type="ARBA" id="ARBA00005642"/>
    </source>
</evidence>
<evidence type="ECO:0000259" key="7">
    <source>
        <dbReference type="Pfam" id="PF16198"/>
    </source>
</evidence>
<dbReference type="GO" id="GO:1990481">
    <property type="term" value="P:mRNA pseudouridine synthesis"/>
    <property type="evidence" value="ECO:0007669"/>
    <property type="project" value="TreeGrafter"/>
</dbReference>
<accession>A8RZ93</accession>
<evidence type="ECO:0000313" key="9">
    <source>
        <dbReference type="Proteomes" id="UP000005396"/>
    </source>
</evidence>
<dbReference type="PaxDb" id="411902-CLOBOL_05360"/>
<dbReference type="GO" id="GO:0003723">
    <property type="term" value="F:RNA binding"/>
    <property type="evidence" value="ECO:0007669"/>
    <property type="project" value="InterPro"/>
</dbReference>
<comment type="similarity">
    <text evidence="2 5">Belongs to the pseudouridine synthase TruB family. Type 1 subfamily.</text>
</comment>
<dbReference type="SUPFAM" id="SSF55120">
    <property type="entry name" value="Pseudouridine synthase"/>
    <property type="match status" value="1"/>
</dbReference>
<dbReference type="Pfam" id="PF16198">
    <property type="entry name" value="TruB_C_2"/>
    <property type="match status" value="1"/>
</dbReference>
<dbReference type="HAMAP" id="MF_01080">
    <property type="entry name" value="TruB_bact"/>
    <property type="match status" value="1"/>
</dbReference>
<dbReference type="Proteomes" id="UP000005396">
    <property type="component" value="Unassembled WGS sequence"/>
</dbReference>
<protein>
    <recommendedName>
        <fullName evidence="5">tRNA pseudouridine synthase B</fullName>
        <ecNumber evidence="5">5.4.99.25</ecNumber>
    </recommendedName>
    <alternativeName>
        <fullName evidence="5">tRNA pseudouridine(55) synthase</fullName>
        <shortName evidence="5">Psi55 synthase</shortName>
    </alternativeName>
    <alternativeName>
        <fullName evidence="5">tRNA pseudouridylate synthase</fullName>
    </alternativeName>
    <alternativeName>
        <fullName evidence="5">tRNA-uridine isomerase</fullName>
    </alternativeName>
</protein>
<dbReference type="InterPro" id="IPR002501">
    <property type="entry name" value="PsdUridine_synth_N"/>
</dbReference>
<comment type="catalytic activity">
    <reaction evidence="1 5">
        <text>uridine(55) in tRNA = pseudouridine(55) in tRNA</text>
        <dbReference type="Rhea" id="RHEA:42532"/>
        <dbReference type="Rhea" id="RHEA-COMP:10101"/>
        <dbReference type="Rhea" id="RHEA-COMP:10102"/>
        <dbReference type="ChEBI" id="CHEBI:65314"/>
        <dbReference type="ChEBI" id="CHEBI:65315"/>
        <dbReference type="EC" id="5.4.99.25"/>
    </reaction>
</comment>
<dbReference type="EC" id="5.4.99.25" evidence="5"/>
<dbReference type="PANTHER" id="PTHR13767:SF2">
    <property type="entry name" value="PSEUDOURIDYLATE SYNTHASE TRUB1"/>
    <property type="match status" value="1"/>
</dbReference>